<protein>
    <submittedName>
        <fullName evidence="1">Uncharacterized protein</fullName>
    </submittedName>
</protein>
<evidence type="ECO:0000313" key="2">
    <source>
        <dbReference type="Proteomes" id="UP001153387"/>
    </source>
</evidence>
<comment type="caution">
    <text evidence="1">The sequence shown here is derived from an EMBL/GenBank/DDBJ whole genome shotgun (WGS) entry which is preliminary data.</text>
</comment>
<dbReference type="RefSeq" id="WP_277566296.1">
    <property type="nucleotide sequence ID" value="NZ_JAPDHZ010000003.1"/>
</dbReference>
<accession>A0A9X4QNK1</accession>
<evidence type="ECO:0000313" key="1">
    <source>
        <dbReference type="EMBL" id="MDG0792502.1"/>
    </source>
</evidence>
<dbReference type="EMBL" id="JAPDHZ010000003">
    <property type="protein sequence ID" value="MDG0792502.1"/>
    <property type="molecule type" value="Genomic_DNA"/>
</dbReference>
<sequence>MKCFFIEEKRRTPDLLLAAASELVDDIRDGERQVRHIQFWVPSLPGADAGRLLRRIASLPGASRTEAGALTLYKLPLDELERWIRMLASKRADRRKIR</sequence>
<dbReference type="AlphaFoldDB" id="A0A9X4QNK1"/>
<reference evidence="1 2" key="1">
    <citation type="submission" date="2022-10" db="EMBL/GenBank/DDBJ databases">
        <title>Comparative genomic analysis of Cohnella hashimotonis sp. nov., isolated from the International Space Station.</title>
        <authorList>
            <person name="Simpson A."/>
            <person name="Venkateswaran K."/>
        </authorList>
    </citation>
    <scope>NUCLEOTIDE SEQUENCE [LARGE SCALE GENOMIC DNA]</scope>
    <source>
        <strain evidence="1 2">DSM 18997</strain>
    </source>
</reference>
<dbReference type="Proteomes" id="UP001153387">
    <property type="component" value="Unassembled WGS sequence"/>
</dbReference>
<gene>
    <name evidence="1" type="ORF">OMP38_17695</name>
</gene>
<name>A0A9X4QNK1_9BACL</name>
<keyword evidence="2" id="KW-1185">Reference proteome</keyword>
<proteinExistence type="predicted"/>
<organism evidence="1 2">
    <name type="scientific">Cohnella ginsengisoli</name>
    <dbReference type="NCBI Taxonomy" id="425004"/>
    <lineage>
        <taxon>Bacteria</taxon>
        <taxon>Bacillati</taxon>
        <taxon>Bacillota</taxon>
        <taxon>Bacilli</taxon>
        <taxon>Bacillales</taxon>
        <taxon>Paenibacillaceae</taxon>
        <taxon>Cohnella</taxon>
    </lineage>
</organism>